<keyword evidence="1" id="KW-1133">Transmembrane helix</keyword>
<evidence type="ECO:0000313" key="4">
    <source>
        <dbReference type="WBParaSite" id="MBELARI_LOCUS15067"/>
    </source>
</evidence>
<feature type="transmembrane region" description="Helical" evidence="1">
    <location>
        <begin position="586"/>
        <end position="608"/>
    </location>
</feature>
<dbReference type="Pfam" id="PF04870">
    <property type="entry name" value="Moulting_cycle"/>
    <property type="match status" value="1"/>
</dbReference>
<dbReference type="InterPro" id="IPR006954">
    <property type="entry name" value="Mlt-10-like"/>
</dbReference>
<evidence type="ECO:0000313" key="3">
    <source>
        <dbReference type="Proteomes" id="UP000887575"/>
    </source>
</evidence>
<dbReference type="Proteomes" id="UP000887575">
    <property type="component" value="Unassembled WGS sequence"/>
</dbReference>
<dbReference type="AlphaFoldDB" id="A0AAF3J457"/>
<evidence type="ECO:0000256" key="1">
    <source>
        <dbReference type="SAM" id="Phobius"/>
    </source>
</evidence>
<feature type="signal peptide" evidence="2">
    <location>
        <begin position="1"/>
        <end position="17"/>
    </location>
</feature>
<feature type="transmembrane region" description="Helical" evidence="1">
    <location>
        <begin position="655"/>
        <end position="675"/>
    </location>
</feature>
<feature type="transmembrane region" description="Helical" evidence="1">
    <location>
        <begin position="628"/>
        <end position="648"/>
    </location>
</feature>
<keyword evidence="2" id="KW-0732">Signal</keyword>
<organism evidence="3 4">
    <name type="scientific">Mesorhabditis belari</name>
    <dbReference type="NCBI Taxonomy" id="2138241"/>
    <lineage>
        <taxon>Eukaryota</taxon>
        <taxon>Metazoa</taxon>
        <taxon>Ecdysozoa</taxon>
        <taxon>Nematoda</taxon>
        <taxon>Chromadorea</taxon>
        <taxon>Rhabditida</taxon>
        <taxon>Rhabditina</taxon>
        <taxon>Rhabditomorpha</taxon>
        <taxon>Rhabditoidea</taxon>
        <taxon>Rhabditidae</taxon>
        <taxon>Mesorhabditinae</taxon>
        <taxon>Mesorhabditis</taxon>
    </lineage>
</organism>
<dbReference type="PANTHER" id="PTHR21523:SF37">
    <property type="entry name" value="MLT-TEN (MLT-10) RELATED"/>
    <property type="match status" value="1"/>
</dbReference>
<keyword evidence="1" id="KW-0472">Membrane</keyword>
<proteinExistence type="predicted"/>
<keyword evidence="1" id="KW-0812">Transmembrane</keyword>
<name>A0AAF3J457_9BILA</name>
<dbReference type="WBParaSite" id="MBELARI_LOCUS15067">
    <property type="protein sequence ID" value="MBELARI_LOCUS15067"/>
    <property type="gene ID" value="MBELARI_LOCUS15067"/>
</dbReference>
<accession>A0AAF3J457</accession>
<sequence length="704" mass="79052">MFFRAILLIIVFTKIHSKVIIDDEKNENNPYFDGKKTDVPMSAESGVELMQHWLDQAFSGLMAAVSTKKLARLKPQYRRKVHECNKKAKDVKGHALCVVMALDYAQEPTHLLPEEEVKQNKTLDFYAHHRVEHHEDFAGSFRRAKRAIHNQESYVLGHELDRSPLGVISKQITQMIRDLKGKDENEAKNWKTVIAEISEKARELKTREKMRTMLKKRAEYYAKAEKRGDLMDLEIDEHRPLAMPELDDLDDKLEKKEMLEQVRKQMKNMTTEQKAMAAPMQLVRQAVKIGMKLSGNNVSDFENKNINLISPRLFAVVPEDEETKKEEINLLSPSLFSLHNEGDGLEDSLSMTKALETVGLNADTQELMDMILEASGVGDAVEKIKNTKFAEMEKREEIRAPNGQPLYWTKNNVSEAMGEKAVKKVDTMEQLHRMYTPKQLEEMRHSGYTALTPRQLDFVYGPRSPYSNTEALQRFKKSDLSRPKVDEAIHRTIRDVALERVAFKADPENLHKQLDKFDQSKRKDIVLSPIAFLPVIGDPALVSQPLILSPVIFSALVVSPAIFGAIVLSPWLFVAAILSPRILSPVILTPFGFVPIILTPLALTPVILSPGIFNPFVLSPLVLCPFVLSPQAFTPLILTPFALTPFILTPNVLSPIILSPFVLSPIILSPAYVSALVLSPYALSPAIGSNGAVVSVVASPSFLS</sequence>
<feature type="chain" id="PRO_5041977672" evidence="2">
    <location>
        <begin position="18"/>
        <end position="704"/>
    </location>
</feature>
<keyword evidence="3" id="KW-1185">Reference proteome</keyword>
<feature type="transmembrane region" description="Helical" evidence="1">
    <location>
        <begin position="551"/>
        <end position="574"/>
    </location>
</feature>
<reference evidence="4" key="1">
    <citation type="submission" date="2024-02" db="UniProtKB">
        <authorList>
            <consortium name="WormBaseParasite"/>
        </authorList>
    </citation>
    <scope>IDENTIFICATION</scope>
</reference>
<protein>
    <submittedName>
        <fullName evidence="4">Uncharacterized protein</fullName>
    </submittedName>
</protein>
<dbReference type="PANTHER" id="PTHR21523">
    <property type="match status" value="1"/>
</dbReference>
<evidence type="ECO:0000256" key="2">
    <source>
        <dbReference type="SAM" id="SignalP"/>
    </source>
</evidence>